<dbReference type="EMBL" id="QNRT01000004">
    <property type="protein sequence ID" value="RBP49381.1"/>
    <property type="molecule type" value="Genomic_DNA"/>
</dbReference>
<dbReference type="Pfam" id="PF13478">
    <property type="entry name" value="XdhC_C"/>
    <property type="match status" value="1"/>
</dbReference>
<dbReference type="InterPro" id="IPR052698">
    <property type="entry name" value="MoCofactor_Util/Proc"/>
</dbReference>
<dbReference type="Proteomes" id="UP000253083">
    <property type="component" value="Unassembled WGS sequence"/>
</dbReference>
<dbReference type="InParanoid" id="A0A395JK06"/>
<evidence type="ECO:0000313" key="3">
    <source>
        <dbReference type="EMBL" id="RBP49381.1"/>
    </source>
</evidence>
<gene>
    <name evidence="3" type="ORF">DFR28_104312</name>
</gene>
<proteinExistence type="predicted"/>
<dbReference type="RefSeq" id="WP_113955238.1">
    <property type="nucleotide sequence ID" value="NZ_QNRT01000004.1"/>
</dbReference>
<protein>
    <submittedName>
        <fullName evidence="3">Xanthine dehydrogenase accessory factor</fullName>
    </submittedName>
</protein>
<dbReference type="Gene3D" id="3.40.50.720">
    <property type="entry name" value="NAD(P)-binding Rossmann-like Domain"/>
    <property type="match status" value="1"/>
</dbReference>
<sequence>MNVNYTDQPPELIAAALDWVRSGSRVVLATLVNIEGNAPYPLGTQMLVNEQGDYLGQMTGGCAERAIADQALLALQQERNQAQRYGLGSPFFDIKLPCGSGIDVYFDCQQTEPSLLHLLTQLEARQVVPMQVGQYQKTYVPTPRLMLFGQGPIMQSLTKLAMATGYDVVCCVQNDDTKAQLEAHGFCTEPLARAIDIASAADSFSAVVSLFHEHDLEIPILQRAVESPAFYIGALGSKRTHASRLVSLETQGVKPGLLSKIHGPVGMDIDATTPSQIAVSILAEMVAVMNRIHG</sequence>
<dbReference type="PANTHER" id="PTHR30388:SF4">
    <property type="entry name" value="MOLYBDENUM COFACTOR INSERTION CHAPERONE PAOD"/>
    <property type="match status" value="1"/>
</dbReference>
<dbReference type="PANTHER" id="PTHR30388">
    <property type="entry name" value="ALDEHYDE OXIDOREDUCTASE MOLYBDENUM COFACTOR ASSEMBLY PROTEIN"/>
    <property type="match status" value="1"/>
</dbReference>
<dbReference type="Pfam" id="PF02625">
    <property type="entry name" value="XdhC_CoxI"/>
    <property type="match status" value="1"/>
</dbReference>
<evidence type="ECO:0000313" key="4">
    <source>
        <dbReference type="Proteomes" id="UP000253083"/>
    </source>
</evidence>
<dbReference type="FunCoup" id="A0A395JK06">
    <property type="interactions" value="67"/>
</dbReference>
<name>A0A395JK06_9GAMM</name>
<evidence type="ECO:0000259" key="2">
    <source>
        <dbReference type="Pfam" id="PF13478"/>
    </source>
</evidence>
<comment type="caution">
    <text evidence="3">The sequence shown here is derived from an EMBL/GenBank/DDBJ whole genome shotgun (WGS) entry which is preliminary data.</text>
</comment>
<dbReference type="AlphaFoldDB" id="A0A395JK06"/>
<accession>A0A395JK06</accession>
<reference evidence="3 4" key="1">
    <citation type="submission" date="2018-06" db="EMBL/GenBank/DDBJ databases">
        <title>Genomic Encyclopedia of Type Strains, Phase IV (KMG-IV): sequencing the most valuable type-strain genomes for metagenomic binning, comparative biology and taxonomic classification.</title>
        <authorList>
            <person name="Goeker M."/>
        </authorList>
    </citation>
    <scope>NUCLEOTIDE SEQUENCE [LARGE SCALE GENOMIC DNA]</scope>
    <source>
        <strain evidence="3 4">DSM 24032</strain>
    </source>
</reference>
<dbReference type="InterPro" id="IPR003777">
    <property type="entry name" value="XdhC_CoxI"/>
</dbReference>
<dbReference type="OrthoDB" id="9815497at2"/>
<dbReference type="InterPro" id="IPR027051">
    <property type="entry name" value="XdhC_Rossmann_dom"/>
</dbReference>
<feature type="domain" description="XdhC Rossmann" evidence="2">
    <location>
        <begin position="145"/>
        <end position="285"/>
    </location>
</feature>
<evidence type="ECO:0000259" key="1">
    <source>
        <dbReference type="Pfam" id="PF02625"/>
    </source>
</evidence>
<feature type="domain" description="XdhC- CoxI" evidence="1">
    <location>
        <begin position="19"/>
        <end position="86"/>
    </location>
</feature>
<keyword evidence="4" id="KW-1185">Reference proteome</keyword>
<organism evidence="3 4">
    <name type="scientific">Arenicella xantha</name>
    <dbReference type="NCBI Taxonomy" id="644221"/>
    <lineage>
        <taxon>Bacteria</taxon>
        <taxon>Pseudomonadati</taxon>
        <taxon>Pseudomonadota</taxon>
        <taxon>Gammaproteobacteria</taxon>
        <taxon>Arenicellales</taxon>
        <taxon>Arenicellaceae</taxon>
        <taxon>Arenicella</taxon>
    </lineage>
</organism>